<dbReference type="OrthoDB" id="1321863at2"/>
<dbReference type="AlphaFoldDB" id="A0A0D4CKX9"/>
<reference evidence="3 4" key="1">
    <citation type="journal article" date="2012" name="J. Bacteriol.">
        <title>Genome sequence of Lactobacillus mucosae LM1, isolated from piglet feces.</title>
        <authorList>
            <person name="Lee J.H."/>
            <person name="Valeriano V.D."/>
            <person name="Shin Y.R."/>
            <person name="Chae J.P."/>
            <person name="Kim G.B."/>
            <person name="Ham J.S."/>
            <person name="Chun J."/>
            <person name="Kang D.K."/>
        </authorList>
    </citation>
    <scope>NUCLEOTIDE SEQUENCE [LARGE SCALE GENOMIC DNA]</scope>
    <source>
        <strain evidence="3 4">LM1</strain>
    </source>
</reference>
<evidence type="ECO:0000259" key="2">
    <source>
        <dbReference type="Pfam" id="PF08862"/>
    </source>
</evidence>
<protein>
    <recommendedName>
        <fullName evidence="5">DUF1828 domain-containing protein</fullName>
    </recommendedName>
</protein>
<dbReference type="InterPro" id="IPR014961">
    <property type="entry name" value="DUF1829"/>
</dbReference>
<evidence type="ECO:0000313" key="3">
    <source>
        <dbReference type="EMBL" id="AJT50778.1"/>
    </source>
</evidence>
<evidence type="ECO:0000313" key="4">
    <source>
        <dbReference type="Proteomes" id="UP000003645"/>
    </source>
</evidence>
<organism evidence="3 4">
    <name type="scientific">Limosilactobacillus mucosae LM1</name>
    <dbReference type="NCBI Taxonomy" id="1130798"/>
    <lineage>
        <taxon>Bacteria</taxon>
        <taxon>Bacillati</taxon>
        <taxon>Bacillota</taxon>
        <taxon>Bacilli</taxon>
        <taxon>Lactobacillales</taxon>
        <taxon>Lactobacillaceae</taxon>
        <taxon>Limosilactobacillus</taxon>
    </lineage>
</organism>
<feature type="domain" description="DUF1829" evidence="2">
    <location>
        <begin position="157"/>
        <end position="248"/>
    </location>
</feature>
<dbReference type="Pfam" id="PF08862">
    <property type="entry name" value="DUF1829"/>
    <property type="match status" value="1"/>
</dbReference>
<proteinExistence type="predicted"/>
<sequence length="256" mass="29520">MNTVKLLDNYFEWLKKGYTINHLGKCDEIVTPFVDDINDNITIYVEEVSDKQIMLTDDGYTITNLEFMGIKLTPTRRRLIDSVCQQFHIKIIEDETLSIVGTPKEFPIMKYQLTSAILRINDISFTQKENVKNFFAEDVLNYFDTNNFGGLPTSVRGQSGVEYKFLYALPKRKDKPLILFNIQNNISANEIMLDAFKHNDIKKSANLSNMYAQSRYVVIFNEKQKNISEKAAKIAQAYDIDVISWENKAALAELKN</sequence>
<dbReference type="KEGG" id="lmu:LBLM1_07030"/>
<evidence type="ECO:0008006" key="5">
    <source>
        <dbReference type="Google" id="ProtNLM"/>
    </source>
</evidence>
<keyword evidence="4" id="KW-1185">Reference proteome</keyword>
<dbReference type="HOGENOM" id="CLU_091320_1_0_9"/>
<dbReference type="Proteomes" id="UP000003645">
    <property type="component" value="Chromosome"/>
</dbReference>
<dbReference type="STRING" id="1130798.LBLM1_07030"/>
<gene>
    <name evidence="3" type="ORF">LBLM1_07030</name>
</gene>
<feature type="domain" description="DUF1828" evidence="1">
    <location>
        <begin position="31"/>
        <end position="120"/>
    </location>
</feature>
<dbReference type="EMBL" id="CP011013">
    <property type="protein sequence ID" value="AJT50778.1"/>
    <property type="molecule type" value="Genomic_DNA"/>
</dbReference>
<dbReference type="InterPro" id="IPR014960">
    <property type="entry name" value="DUF1828"/>
</dbReference>
<dbReference type="RefSeq" id="WP_006499797.1">
    <property type="nucleotide sequence ID" value="NZ_CP011013.1"/>
</dbReference>
<accession>A0A0D4CKX9</accession>
<dbReference type="Pfam" id="PF08861">
    <property type="entry name" value="DUF1828"/>
    <property type="match status" value="1"/>
</dbReference>
<name>A0A0D4CKX9_LIMMU</name>
<evidence type="ECO:0000259" key="1">
    <source>
        <dbReference type="Pfam" id="PF08861"/>
    </source>
</evidence>